<dbReference type="EMBL" id="SORO01000001">
    <property type="protein sequence ID" value="TDY72166.1"/>
    <property type="molecule type" value="Genomic_DNA"/>
</dbReference>
<dbReference type="Pfam" id="PF12796">
    <property type="entry name" value="Ank_2"/>
    <property type="match status" value="1"/>
</dbReference>
<dbReference type="PROSITE" id="PS50088">
    <property type="entry name" value="ANK_REPEAT"/>
    <property type="match status" value="2"/>
</dbReference>
<evidence type="ECO:0000256" key="3">
    <source>
        <dbReference type="PROSITE-ProRule" id="PRU00023"/>
    </source>
</evidence>
<keyword evidence="1" id="KW-0677">Repeat</keyword>
<feature type="repeat" description="ANK" evidence="3">
    <location>
        <begin position="38"/>
        <end position="70"/>
    </location>
</feature>
<dbReference type="PROSITE" id="PS50297">
    <property type="entry name" value="ANK_REP_REGION"/>
    <property type="match status" value="2"/>
</dbReference>
<evidence type="ECO:0000313" key="5">
    <source>
        <dbReference type="Proteomes" id="UP000294684"/>
    </source>
</evidence>
<keyword evidence="5" id="KW-1185">Reference proteome</keyword>
<dbReference type="Gene3D" id="1.25.40.20">
    <property type="entry name" value="Ankyrin repeat-containing domain"/>
    <property type="match status" value="2"/>
</dbReference>
<proteinExistence type="predicted"/>
<protein>
    <submittedName>
        <fullName evidence="4">Ankyrin repeat protein</fullName>
    </submittedName>
</protein>
<gene>
    <name evidence="4" type="ORF">CLV96_1152</name>
</gene>
<dbReference type="SMART" id="SM00248">
    <property type="entry name" value="ANK"/>
    <property type="match status" value="2"/>
</dbReference>
<dbReference type="InterPro" id="IPR036770">
    <property type="entry name" value="Ankyrin_rpt-contain_sf"/>
</dbReference>
<dbReference type="AlphaFoldDB" id="A0A4R8MYW3"/>
<evidence type="ECO:0000313" key="4">
    <source>
        <dbReference type="EMBL" id="TDY72166.1"/>
    </source>
</evidence>
<evidence type="ECO:0000256" key="1">
    <source>
        <dbReference type="ARBA" id="ARBA00022737"/>
    </source>
</evidence>
<dbReference type="RefSeq" id="WP_051012809.1">
    <property type="nucleotide sequence ID" value="NZ_SORO01000001.1"/>
</dbReference>
<feature type="repeat" description="ANK" evidence="3">
    <location>
        <begin position="5"/>
        <end position="37"/>
    </location>
</feature>
<evidence type="ECO:0000256" key="2">
    <source>
        <dbReference type="ARBA" id="ARBA00023043"/>
    </source>
</evidence>
<sequence>MIAASGGRAIHEAAFLGDAKQIKLLIQFKANVNVKNNAGMTPLHIASLHGYTDCVKILLDAGAFPNERDKKYKHPIHYAVSNNSGNINVLNLLLE</sequence>
<dbReference type="Proteomes" id="UP000294684">
    <property type="component" value="Unassembled WGS sequence"/>
</dbReference>
<keyword evidence="2 3" id="KW-0040">ANK repeat</keyword>
<dbReference type="PANTHER" id="PTHR24171">
    <property type="entry name" value="ANKYRIN REPEAT DOMAIN-CONTAINING PROTEIN 39-RELATED"/>
    <property type="match status" value="1"/>
</dbReference>
<comment type="caution">
    <text evidence="4">The sequence shown here is derived from an EMBL/GenBank/DDBJ whole genome shotgun (WGS) entry which is preliminary data.</text>
</comment>
<organism evidence="4 5">
    <name type="scientific">Leptospira meyeri</name>
    <dbReference type="NCBI Taxonomy" id="29508"/>
    <lineage>
        <taxon>Bacteria</taxon>
        <taxon>Pseudomonadati</taxon>
        <taxon>Spirochaetota</taxon>
        <taxon>Spirochaetia</taxon>
        <taxon>Leptospirales</taxon>
        <taxon>Leptospiraceae</taxon>
        <taxon>Leptospira</taxon>
    </lineage>
</organism>
<reference evidence="4 5" key="1">
    <citation type="submission" date="2019-03" db="EMBL/GenBank/DDBJ databases">
        <title>Genomic Encyclopedia of Archaeal and Bacterial Type Strains, Phase II (KMG-II): from individual species to whole genera.</title>
        <authorList>
            <person name="Goeker M."/>
        </authorList>
    </citation>
    <scope>NUCLEOTIDE SEQUENCE [LARGE SCALE GENOMIC DNA]</scope>
    <source>
        <strain evidence="4 5">DSM 21537</strain>
    </source>
</reference>
<dbReference type="GeneID" id="79829296"/>
<dbReference type="PANTHER" id="PTHR24171:SF9">
    <property type="entry name" value="ANKYRIN REPEAT DOMAIN-CONTAINING PROTEIN 39"/>
    <property type="match status" value="1"/>
</dbReference>
<name>A0A4R8MYW3_LEPME</name>
<dbReference type="InterPro" id="IPR002110">
    <property type="entry name" value="Ankyrin_rpt"/>
</dbReference>
<dbReference type="SUPFAM" id="SSF48403">
    <property type="entry name" value="Ankyrin repeat"/>
    <property type="match status" value="1"/>
</dbReference>
<accession>A0A4R8MYW3</accession>